<name>A0ABN1J1F7_9CLOT</name>
<proteinExistence type="predicted"/>
<dbReference type="EMBL" id="BAAACF010000001">
    <property type="protein sequence ID" value="GAA0725809.1"/>
    <property type="molecule type" value="Genomic_DNA"/>
</dbReference>
<dbReference type="Proteomes" id="UP001500339">
    <property type="component" value="Unassembled WGS sequence"/>
</dbReference>
<organism evidence="1 2">
    <name type="scientific">Clostridium malenominatum</name>
    <dbReference type="NCBI Taxonomy" id="1539"/>
    <lineage>
        <taxon>Bacteria</taxon>
        <taxon>Bacillati</taxon>
        <taxon>Bacillota</taxon>
        <taxon>Clostridia</taxon>
        <taxon>Eubacteriales</taxon>
        <taxon>Clostridiaceae</taxon>
        <taxon>Clostridium</taxon>
    </lineage>
</organism>
<reference evidence="1 2" key="1">
    <citation type="journal article" date="2019" name="Int. J. Syst. Evol. Microbiol.">
        <title>The Global Catalogue of Microorganisms (GCM) 10K type strain sequencing project: providing services to taxonomists for standard genome sequencing and annotation.</title>
        <authorList>
            <consortium name="The Broad Institute Genomics Platform"/>
            <consortium name="The Broad Institute Genome Sequencing Center for Infectious Disease"/>
            <person name="Wu L."/>
            <person name="Ma J."/>
        </authorList>
    </citation>
    <scope>NUCLEOTIDE SEQUENCE [LARGE SCALE GENOMIC DNA]</scope>
    <source>
        <strain evidence="1 2">JCM 1405</strain>
    </source>
</reference>
<evidence type="ECO:0000313" key="2">
    <source>
        <dbReference type="Proteomes" id="UP001500339"/>
    </source>
</evidence>
<protein>
    <submittedName>
        <fullName evidence="1">Uncharacterized protein</fullName>
    </submittedName>
</protein>
<keyword evidence="2" id="KW-1185">Reference proteome</keyword>
<dbReference type="RefSeq" id="WP_343769518.1">
    <property type="nucleotide sequence ID" value="NZ_BAAACF010000001.1"/>
</dbReference>
<comment type="caution">
    <text evidence="1">The sequence shown here is derived from an EMBL/GenBank/DDBJ whole genome shotgun (WGS) entry which is preliminary data.</text>
</comment>
<gene>
    <name evidence="1" type="ORF">GCM10008905_21760</name>
</gene>
<evidence type="ECO:0000313" key="1">
    <source>
        <dbReference type="EMBL" id="GAA0725809.1"/>
    </source>
</evidence>
<accession>A0ABN1J1F7</accession>
<sequence length="147" mass="17192">MKPIRLFRDLRLKNVELFKLREGVLGSLICYMLIVDFNRESTIEDFPYLKGLGNESEFIKSNFIKVLVVSGSPMDKERKNEIIEIASGFFDNSGDYDWNLDFKILNEEDLKEENVRKSLEVLLKEEYGQDINISNISMDKFNHLSQD</sequence>